<name>A0A9W6XC89_9STRA</name>
<comment type="caution">
    <text evidence="2">The sequence shown here is derived from an EMBL/GenBank/DDBJ whole genome shotgun (WGS) entry which is preliminary data.</text>
</comment>
<keyword evidence="3" id="KW-1185">Reference proteome</keyword>
<evidence type="ECO:0000313" key="2">
    <source>
        <dbReference type="EMBL" id="GMF35596.1"/>
    </source>
</evidence>
<dbReference type="EMBL" id="BSXT01000877">
    <property type="protein sequence ID" value="GMF35596.1"/>
    <property type="molecule type" value="Genomic_DNA"/>
</dbReference>
<protein>
    <submittedName>
        <fullName evidence="2">Unnamed protein product</fullName>
    </submittedName>
</protein>
<sequence length="93" mass="10413">MSSRPLVGGAAVVHNSAVAKLKLRNEYRRNEDFMASQFVTTADSYTEGINKNEDEHEDAPDDLTEEESTEQEALSTGLAWISAPWTTFFSDRE</sequence>
<reference evidence="2" key="1">
    <citation type="submission" date="2023-04" db="EMBL/GenBank/DDBJ databases">
        <title>Phytophthora fragariaefolia NBRC 109709.</title>
        <authorList>
            <person name="Ichikawa N."/>
            <person name="Sato H."/>
            <person name="Tonouchi N."/>
        </authorList>
    </citation>
    <scope>NUCLEOTIDE SEQUENCE</scope>
    <source>
        <strain evidence="2">NBRC 109709</strain>
    </source>
</reference>
<organism evidence="2 3">
    <name type="scientific">Phytophthora fragariaefolia</name>
    <dbReference type="NCBI Taxonomy" id="1490495"/>
    <lineage>
        <taxon>Eukaryota</taxon>
        <taxon>Sar</taxon>
        <taxon>Stramenopiles</taxon>
        <taxon>Oomycota</taxon>
        <taxon>Peronosporomycetes</taxon>
        <taxon>Peronosporales</taxon>
        <taxon>Peronosporaceae</taxon>
        <taxon>Phytophthora</taxon>
    </lineage>
</organism>
<evidence type="ECO:0000313" key="3">
    <source>
        <dbReference type="Proteomes" id="UP001165121"/>
    </source>
</evidence>
<dbReference type="Proteomes" id="UP001165121">
    <property type="component" value="Unassembled WGS sequence"/>
</dbReference>
<evidence type="ECO:0000256" key="1">
    <source>
        <dbReference type="SAM" id="MobiDB-lite"/>
    </source>
</evidence>
<feature type="region of interest" description="Disordered" evidence="1">
    <location>
        <begin position="44"/>
        <end position="76"/>
    </location>
</feature>
<proteinExistence type="predicted"/>
<accession>A0A9W6XC89</accession>
<dbReference type="AlphaFoldDB" id="A0A9W6XC89"/>
<gene>
    <name evidence="2" type="ORF">Pfra01_000946400</name>
</gene>
<feature type="compositionally biased region" description="Acidic residues" evidence="1">
    <location>
        <begin position="55"/>
        <end position="70"/>
    </location>
</feature>